<dbReference type="Gene3D" id="2.30.42.10">
    <property type="match status" value="1"/>
</dbReference>
<feature type="signal peptide" evidence="1">
    <location>
        <begin position="1"/>
        <end position="21"/>
    </location>
</feature>
<evidence type="ECO:0000313" key="5">
    <source>
        <dbReference type="Proteomes" id="UP000324611"/>
    </source>
</evidence>
<dbReference type="Pfam" id="PF03572">
    <property type="entry name" value="Peptidase_S41"/>
    <property type="match status" value="1"/>
</dbReference>
<dbReference type="GO" id="GO:0030288">
    <property type="term" value="C:outer membrane-bounded periplasmic space"/>
    <property type="evidence" value="ECO:0007669"/>
    <property type="project" value="TreeGrafter"/>
</dbReference>
<feature type="domain" description="Peptidase S41 N-terminal" evidence="3">
    <location>
        <begin position="40"/>
        <end position="84"/>
    </location>
</feature>
<dbReference type="EMBL" id="VUOC01000003">
    <property type="protein sequence ID" value="KAA2241656.1"/>
    <property type="molecule type" value="Genomic_DNA"/>
</dbReference>
<dbReference type="SUPFAM" id="SSF50156">
    <property type="entry name" value="PDZ domain-like"/>
    <property type="match status" value="1"/>
</dbReference>
<dbReference type="GO" id="GO:0008236">
    <property type="term" value="F:serine-type peptidase activity"/>
    <property type="evidence" value="ECO:0007669"/>
    <property type="project" value="InterPro"/>
</dbReference>
<dbReference type="PANTHER" id="PTHR32060">
    <property type="entry name" value="TAIL-SPECIFIC PROTEASE"/>
    <property type="match status" value="1"/>
</dbReference>
<dbReference type="AlphaFoldDB" id="A0A5B2VTT1"/>
<evidence type="ECO:0008006" key="6">
    <source>
        <dbReference type="Google" id="ProtNLM"/>
    </source>
</evidence>
<evidence type="ECO:0000259" key="2">
    <source>
        <dbReference type="Pfam" id="PF03572"/>
    </source>
</evidence>
<evidence type="ECO:0000256" key="1">
    <source>
        <dbReference type="SAM" id="SignalP"/>
    </source>
</evidence>
<organism evidence="4 5">
    <name type="scientific">Chitinophaga agrisoli</name>
    <dbReference type="NCBI Taxonomy" id="2607653"/>
    <lineage>
        <taxon>Bacteria</taxon>
        <taxon>Pseudomonadati</taxon>
        <taxon>Bacteroidota</taxon>
        <taxon>Chitinophagia</taxon>
        <taxon>Chitinophagales</taxon>
        <taxon>Chitinophagaceae</taxon>
        <taxon>Chitinophaga</taxon>
    </lineage>
</organism>
<sequence length="467" mass="50900">MPQYNRLYRVLSVPVWLLLMAACTKDKTPPTPTGPVTQKEINNWILDSMHYFYLWSDQLPGKAEEQTETQAFFNKLKNPADRFSIIYNPEVPETYPRYMLFTYGIDFSIINWPTAPGGAIGVIKLVLPGSTAGFSGLKRGDYFTRINGQAISSSNAGTLGENMLQQQSVSLTPATVQGNTVTEGTALTLPAGNIAEDPVHNHSILTVNGKKVAYLFYNYFNDAYNLPLTGIFQQFKDAGVSELILDLRYNPGGSVTASALLSALIAPGINEQSGFVRYTGNKYMGQRTISFQSALSVPEAGAPVSFSSLSPTRLSLPRVFILSGHETTSAAELTINNLRPYTNVVQIGEPTYGKDKGAIIISDLRTPKRIPWTMLPITYYLANVKGEGGYTQGITPLYTIDELSTQPLSPLGSTRDPLIAKAISIISGNGRITGETHPVSPTLRLYDAGKRMADGNIVTLPASLLRK</sequence>
<dbReference type="Gene3D" id="3.30.750.170">
    <property type="match status" value="1"/>
</dbReference>
<dbReference type="CDD" id="cd07561">
    <property type="entry name" value="Peptidase_S41_CPP_like"/>
    <property type="match status" value="1"/>
</dbReference>
<dbReference type="SUPFAM" id="SSF52096">
    <property type="entry name" value="ClpP/crotonase"/>
    <property type="match status" value="1"/>
</dbReference>
<evidence type="ECO:0000313" key="4">
    <source>
        <dbReference type="EMBL" id="KAA2241656.1"/>
    </source>
</evidence>
<dbReference type="Proteomes" id="UP000324611">
    <property type="component" value="Unassembled WGS sequence"/>
</dbReference>
<accession>A0A5B2VTT1</accession>
<reference evidence="4 5" key="2">
    <citation type="submission" date="2019-09" db="EMBL/GenBank/DDBJ databases">
        <authorList>
            <person name="Jin C."/>
        </authorList>
    </citation>
    <scope>NUCLEOTIDE SEQUENCE [LARGE SCALE GENOMIC DNA]</scope>
    <source>
        <strain evidence="4 5">BN140078</strain>
    </source>
</reference>
<reference evidence="4 5" key="1">
    <citation type="submission" date="2019-09" db="EMBL/GenBank/DDBJ databases">
        <title>Chitinophaga ginsengihumi sp. nov., isolated from soil of ginseng rhizosphere.</title>
        <authorList>
            <person name="Lee J."/>
        </authorList>
    </citation>
    <scope>NUCLEOTIDE SEQUENCE [LARGE SCALE GENOMIC DNA]</scope>
    <source>
        <strain evidence="4 5">BN140078</strain>
    </source>
</reference>
<protein>
    <recommendedName>
        <fullName evidence="6">C-terminal processing protease CtpA/Prc</fullName>
    </recommendedName>
</protein>
<keyword evidence="5" id="KW-1185">Reference proteome</keyword>
<proteinExistence type="predicted"/>
<gene>
    <name evidence="4" type="ORF">F0L74_17410</name>
</gene>
<dbReference type="InterPro" id="IPR041613">
    <property type="entry name" value="Pept_S41_N"/>
</dbReference>
<dbReference type="Gene3D" id="3.90.226.10">
    <property type="entry name" value="2-enoyl-CoA Hydratase, Chain A, domain 1"/>
    <property type="match status" value="1"/>
</dbReference>
<keyword evidence="1" id="KW-0732">Signal</keyword>
<dbReference type="GO" id="GO:0004175">
    <property type="term" value="F:endopeptidase activity"/>
    <property type="evidence" value="ECO:0007669"/>
    <property type="project" value="TreeGrafter"/>
</dbReference>
<feature type="domain" description="Tail specific protease" evidence="2">
    <location>
        <begin position="211"/>
        <end position="356"/>
    </location>
</feature>
<dbReference type="GO" id="GO:0007165">
    <property type="term" value="P:signal transduction"/>
    <property type="evidence" value="ECO:0007669"/>
    <property type="project" value="TreeGrafter"/>
</dbReference>
<feature type="chain" id="PRO_5022763759" description="C-terminal processing protease CtpA/Prc" evidence="1">
    <location>
        <begin position="22"/>
        <end position="467"/>
    </location>
</feature>
<comment type="caution">
    <text evidence="4">The sequence shown here is derived from an EMBL/GenBank/DDBJ whole genome shotgun (WGS) entry which is preliminary data.</text>
</comment>
<dbReference type="RefSeq" id="WP_149839163.1">
    <property type="nucleotide sequence ID" value="NZ_VUOC01000003.1"/>
</dbReference>
<evidence type="ECO:0000259" key="3">
    <source>
        <dbReference type="Pfam" id="PF18294"/>
    </source>
</evidence>
<dbReference type="GO" id="GO:0006508">
    <property type="term" value="P:proteolysis"/>
    <property type="evidence" value="ECO:0007669"/>
    <property type="project" value="InterPro"/>
</dbReference>
<dbReference type="InterPro" id="IPR036034">
    <property type="entry name" value="PDZ_sf"/>
</dbReference>
<name>A0A5B2VTT1_9BACT</name>
<dbReference type="PANTHER" id="PTHR32060:SF30">
    <property type="entry name" value="CARBOXY-TERMINAL PROCESSING PROTEASE CTPA"/>
    <property type="match status" value="1"/>
</dbReference>
<dbReference type="PROSITE" id="PS51257">
    <property type="entry name" value="PROKAR_LIPOPROTEIN"/>
    <property type="match status" value="1"/>
</dbReference>
<dbReference type="InterPro" id="IPR005151">
    <property type="entry name" value="Tail-specific_protease"/>
</dbReference>
<dbReference type="Pfam" id="PF18294">
    <property type="entry name" value="Pept_S41_N"/>
    <property type="match status" value="1"/>
</dbReference>
<dbReference type="InterPro" id="IPR029045">
    <property type="entry name" value="ClpP/crotonase-like_dom_sf"/>
</dbReference>